<name>A0A644Z2I1_9ZZZZ</name>
<proteinExistence type="predicted"/>
<comment type="caution">
    <text evidence="1">The sequence shown here is derived from an EMBL/GenBank/DDBJ whole genome shotgun (WGS) entry which is preliminary data.</text>
</comment>
<accession>A0A644Z2I1</accession>
<dbReference type="AlphaFoldDB" id="A0A644Z2I1"/>
<dbReference type="PANTHER" id="PTHR41339">
    <property type="entry name" value="LIPL48"/>
    <property type="match status" value="1"/>
</dbReference>
<reference evidence="1" key="1">
    <citation type="submission" date="2019-08" db="EMBL/GenBank/DDBJ databases">
        <authorList>
            <person name="Kucharzyk K."/>
            <person name="Murdoch R.W."/>
            <person name="Higgins S."/>
            <person name="Loffler F."/>
        </authorList>
    </citation>
    <scope>NUCLEOTIDE SEQUENCE</scope>
</reference>
<evidence type="ECO:0000313" key="1">
    <source>
        <dbReference type="EMBL" id="MPM35056.1"/>
    </source>
</evidence>
<gene>
    <name evidence="1" type="ORF">SDC9_81646</name>
</gene>
<organism evidence="1">
    <name type="scientific">bioreactor metagenome</name>
    <dbReference type="NCBI Taxonomy" id="1076179"/>
    <lineage>
        <taxon>unclassified sequences</taxon>
        <taxon>metagenomes</taxon>
        <taxon>ecological metagenomes</taxon>
    </lineage>
</organism>
<dbReference type="EMBL" id="VSSQ01007166">
    <property type="protein sequence ID" value="MPM35056.1"/>
    <property type="molecule type" value="Genomic_DNA"/>
</dbReference>
<dbReference type="PANTHER" id="PTHR41339:SF1">
    <property type="entry name" value="SECRETED PROTEIN"/>
    <property type="match status" value="1"/>
</dbReference>
<sequence length="309" mass="33182">MGSVGRGTKIEYVQVSYSNDDAFEWFGGTVNGKYLIAYNTWDDGFDTDAGFRGNIQFGLLVNHPRIADISRSNGFESDNSSDAPSQQPVTAPVFSNITMIGAAAQDPAFTNTSAYINGGEYNPDNGSKLGQHQSAVQIRRGSNLSLFNSVAVGYPVGLMINNDKGSQTQKAASDGLVNVKNVWFASMSITGSDKDGSYKDSLSVNASTFDKNAPESFSASFFKEMANNNHLFADAASLLLKSVTNASATGGWAPLASSPLLNQANLFTHPKLAESFFDKVNFAGAFRSDAASDNWTLKWANFDPQNTTY</sequence>
<protein>
    <submittedName>
        <fullName evidence="1">Uncharacterized protein</fullName>
    </submittedName>
</protein>